<dbReference type="InterPro" id="IPR001034">
    <property type="entry name" value="DeoR_HTH"/>
</dbReference>
<dbReference type="PROSITE" id="PS51459">
    <property type="entry name" value="FIDO"/>
    <property type="match status" value="1"/>
</dbReference>
<dbReference type="PANTHER" id="PTHR13504:SF38">
    <property type="entry name" value="FIDO DOMAIN-CONTAINING PROTEIN"/>
    <property type="match status" value="1"/>
</dbReference>
<keyword evidence="1" id="KW-0805">Transcription regulation</keyword>
<dbReference type="SMART" id="SM00420">
    <property type="entry name" value="HTH_DEOR"/>
    <property type="match status" value="1"/>
</dbReference>
<dbReference type="Gene3D" id="1.10.10.10">
    <property type="entry name" value="Winged helix-like DNA-binding domain superfamily/Winged helix DNA-binding domain"/>
    <property type="match status" value="1"/>
</dbReference>
<evidence type="ECO:0000259" key="3">
    <source>
        <dbReference type="PROSITE" id="PS51000"/>
    </source>
</evidence>
<dbReference type="PANTHER" id="PTHR13504">
    <property type="entry name" value="FIDO DOMAIN-CONTAINING PROTEIN DDB_G0283145"/>
    <property type="match status" value="1"/>
</dbReference>
<dbReference type="PROSITE" id="PS51000">
    <property type="entry name" value="HTH_DEOR_2"/>
    <property type="match status" value="1"/>
</dbReference>
<organism evidence="5">
    <name type="scientific">hydrothermal vent metagenome</name>
    <dbReference type="NCBI Taxonomy" id="652676"/>
    <lineage>
        <taxon>unclassified sequences</taxon>
        <taxon>metagenomes</taxon>
        <taxon>ecological metagenomes</taxon>
    </lineage>
</organism>
<dbReference type="InterPro" id="IPR040198">
    <property type="entry name" value="Fido_containing"/>
</dbReference>
<dbReference type="InterPro" id="IPR036390">
    <property type="entry name" value="WH_DNA-bd_sf"/>
</dbReference>
<feature type="domain" description="Fido" evidence="4">
    <location>
        <begin position="100"/>
        <end position="242"/>
    </location>
</feature>
<evidence type="ECO:0000256" key="1">
    <source>
        <dbReference type="ARBA" id="ARBA00023015"/>
    </source>
</evidence>
<evidence type="ECO:0000259" key="4">
    <source>
        <dbReference type="PROSITE" id="PS51459"/>
    </source>
</evidence>
<evidence type="ECO:0000256" key="2">
    <source>
        <dbReference type="ARBA" id="ARBA00023163"/>
    </source>
</evidence>
<name>A0A1W1CH49_9ZZZZ</name>
<dbReference type="AlphaFoldDB" id="A0A1W1CH49"/>
<dbReference type="GO" id="GO:0003700">
    <property type="term" value="F:DNA-binding transcription factor activity"/>
    <property type="evidence" value="ECO:0007669"/>
    <property type="project" value="InterPro"/>
</dbReference>
<dbReference type="InterPro" id="IPR036388">
    <property type="entry name" value="WH-like_DNA-bd_sf"/>
</dbReference>
<gene>
    <name evidence="5" type="ORF">MNB_SV-12-2009</name>
</gene>
<dbReference type="SUPFAM" id="SSF46785">
    <property type="entry name" value="Winged helix' DNA-binding domain"/>
    <property type="match status" value="1"/>
</dbReference>
<dbReference type="Pfam" id="PF02661">
    <property type="entry name" value="Fic"/>
    <property type="match status" value="1"/>
</dbReference>
<dbReference type="Pfam" id="PF08220">
    <property type="entry name" value="HTH_DeoR"/>
    <property type="match status" value="1"/>
</dbReference>
<dbReference type="Gene3D" id="1.10.3290.10">
    <property type="entry name" value="Fido-like domain"/>
    <property type="match status" value="1"/>
</dbReference>
<proteinExistence type="predicted"/>
<dbReference type="InterPro" id="IPR003812">
    <property type="entry name" value="Fido"/>
</dbReference>
<protein>
    <submittedName>
        <fullName evidence="5">Fic family protein</fullName>
    </submittedName>
</protein>
<keyword evidence="2" id="KW-0804">Transcription</keyword>
<accession>A0A1W1CH49</accession>
<feature type="domain" description="HTH deoR-type" evidence="3">
    <location>
        <begin position="265"/>
        <end position="320"/>
    </location>
</feature>
<sequence>MNNYKPPYTITSKILSQVSNIVELLSNLKHTTGLLNTPKLRKKNRIKSITGTLQIEGNTFSEEKITNVINGKRVLGTVREIEEVKGAIKAYDYLEKYDYRSEKDLLKAHKLLMGQLINHAGQYRYSHVGIGGAEGVTHVAPPPNIVPKLMGDLFSWLKSSDEHLLVVSCIFHYEFEFIHPFSDGNGRVGRLWQSVILTHYKNIFTQIPIESVVRENQKQYYQALEDAGSMGESTPFIEFMLEIILATLEDLKKENVTKDVTKNVPLKRLDNIVKLMKKDINITIMELADRLGVTDKTIKRDIQKLKDKNIIERVGANKGGFWKVI</sequence>
<dbReference type="InterPro" id="IPR036597">
    <property type="entry name" value="Fido-like_dom_sf"/>
</dbReference>
<reference evidence="5" key="1">
    <citation type="submission" date="2016-10" db="EMBL/GenBank/DDBJ databases">
        <authorList>
            <person name="de Groot N.N."/>
        </authorList>
    </citation>
    <scope>NUCLEOTIDE SEQUENCE</scope>
</reference>
<evidence type="ECO:0000313" key="5">
    <source>
        <dbReference type="EMBL" id="SFV65023.1"/>
    </source>
</evidence>
<dbReference type="EMBL" id="FPHE01000138">
    <property type="protein sequence ID" value="SFV65023.1"/>
    <property type="molecule type" value="Genomic_DNA"/>
</dbReference>
<dbReference type="SUPFAM" id="SSF140931">
    <property type="entry name" value="Fic-like"/>
    <property type="match status" value="1"/>
</dbReference>